<dbReference type="NCBIfam" id="NF001809">
    <property type="entry name" value="PRK00528.1"/>
    <property type="match status" value="1"/>
</dbReference>
<evidence type="ECO:0000256" key="6">
    <source>
        <dbReference type="ARBA" id="ARBA00035687"/>
    </source>
</evidence>
<dbReference type="NCBIfam" id="TIGR00105">
    <property type="entry name" value="L31"/>
    <property type="match status" value="1"/>
</dbReference>
<dbReference type="PRINTS" id="PR01249">
    <property type="entry name" value="RIBOSOMALL31"/>
</dbReference>
<dbReference type="GO" id="GO:0005840">
    <property type="term" value="C:ribosome"/>
    <property type="evidence" value="ECO:0007669"/>
    <property type="project" value="UniProtKB-KW"/>
</dbReference>
<dbReference type="SUPFAM" id="SSF143800">
    <property type="entry name" value="L28p-like"/>
    <property type="match status" value="1"/>
</dbReference>
<dbReference type="HOGENOM" id="CLU_114306_4_0_9"/>
<sequence length="104" mass="11701">MRSGDGIRPAACNVQRQIGIHRPRSETANNIREVKIMKEGIHPSYYQAKVVCNCGNEFVTGSTKQDIHVEVCSKCHSFYTGQQKAAQARGRIDKFNRKYGMNAN</sequence>
<evidence type="ECO:0000313" key="9">
    <source>
        <dbReference type="Proteomes" id="UP000005396"/>
    </source>
</evidence>
<gene>
    <name evidence="7" type="primary">rpmE</name>
    <name evidence="8" type="ORF">CLOBOL_04995</name>
</gene>
<keyword evidence="7" id="KW-0862">Zinc</keyword>
<dbReference type="InterPro" id="IPR027491">
    <property type="entry name" value="Ribosomal_bL31_A"/>
</dbReference>
<comment type="caution">
    <text evidence="8">The sequence shown here is derived from an EMBL/GenBank/DDBJ whole genome shotgun (WGS) entry which is preliminary data.</text>
</comment>
<name>A8RY02_ENTBW</name>
<dbReference type="eggNOG" id="COG0254">
    <property type="taxonomic scope" value="Bacteria"/>
</dbReference>
<dbReference type="InterPro" id="IPR042105">
    <property type="entry name" value="Ribosomal_bL31_sf"/>
</dbReference>
<feature type="binding site" evidence="7">
    <location>
        <position position="75"/>
    </location>
    <ligand>
        <name>Zn(2+)</name>
        <dbReference type="ChEBI" id="CHEBI:29105"/>
    </ligand>
</feature>
<keyword evidence="7" id="KW-0479">Metal-binding</keyword>
<comment type="function">
    <text evidence="7">Binds the 23S rRNA.</text>
</comment>
<evidence type="ECO:0000256" key="5">
    <source>
        <dbReference type="ARBA" id="ARBA00023274"/>
    </source>
</evidence>
<dbReference type="HAMAP" id="MF_00501">
    <property type="entry name" value="Ribosomal_bL31_1"/>
    <property type="match status" value="1"/>
</dbReference>
<evidence type="ECO:0000256" key="3">
    <source>
        <dbReference type="ARBA" id="ARBA00022884"/>
    </source>
</evidence>
<dbReference type="InterPro" id="IPR002150">
    <property type="entry name" value="Ribosomal_bL31"/>
</dbReference>
<dbReference type="Proteomes" id="UP000005396">
    <property type="component" value="Unassembled WGS sequence"/>
</dbReference>
<evidence type="ECO:0000256" key="4">
    <source>
        <dbReference type="ARBA" id="ARBA00022980"/>
    </source>
</evidence>
<evidence type="ECO:0000256" key="7">
    <source>
        <dbReference type="HAMAP-Rule" id="MF_00501"/>
    </source>
</evidence>
<evidence type="ECO:0000256" key="2">
    <source>
        <dbReference type="ARBA" id="ARBA00022730"/>
    </source>
</evidence>
<keyword evidence="5 7" id="KW-0687">Ribonucleoprotein</keyword>
<dbReference type="PANTHER" id="PTHR33280:SF1">
    <property type="entry name" value="LARGE RIBOSOMAL SUBUNIT PROTEIN BL31C"/>
    <property type="match status" value="1"/>
</dbReference>
<reference evidence="8 9" key="2">
    <citation type="submission" date="2007-09" db="EMBL/GenBank/DDBJ databases">
        <title>Draft genome sequence of Clostridium bolteae (ATCC BAA-613).</title>
        <authorList>
            <person name="Sudarsanam P."/>
            <person name="Ley R."/>
            <person name="Guruge J."/>
            <person name="Turnbaugh P.J."/>
            <person name="Mahowald M."/>
            <person name="Liep D."/>
            <person name="Gordon J."/>
        </authorList>
    </citation>
    <scope>NUCLEOTIDE SEQUENCE [LARGE SCALE GENOMIC DNA]</scope>
    <source>
        <strain evidence="9">ATCC BAA-613 / DSM 15670 / CCUG 46953 / JCM 12243 / WAL 16351</strain>
    </source>
</reference>
<keyword evidence="2 7" id="KW-0699">rRNA-binding</keyword>
<dbReference type="Gene3D" id="4.10.830.30">
    <property type="entry name" value="Ribosomal protein L31"/>
    <property type="match status" value="1"/>
</dbReference>
<dbReference type="GO" id="GO:0003735">
    <property type="term" value="F:structural constituent of ribosome"/>
    <property type="evidence" value="ECO:0007669"/>
    <property type="project" value="InterPro"/>
</dbReference>
<comment type="subunit">
    <text evidence="7">Part of the 50S ribosomal subunit.</text>
</comment>
<comment type="cofactor">
    <cofactor evidence="7">
        <name>Zn(2+)</name>
        <dbReference type="ChEBI" id="CHEBI:29105"/>
    </cofactor>
    <text evidence="7">Binds 1 zinc ion per subunit.</text>
</comment>
<keyword evidence="3 7" id="KW-0694">RNA-binding</keyword>
<protein>
    <recommendedName>
        <fullName evidence="6 7">Large ribosomal subunit protein bL31</fullName>
    </recommendedName>
</protein>
<dbReference type="GO" id="GO:1990904">
    <property type="term" value="C:ribonucleoprotein complex"/>
    <property type="evidence" value="ECO:0007669"/>
    <property type="project" value="UniProtKB-KW"/>
</dbReference>
<proteinExistence type="inferred from homology"/>
<reference evidence="8 9" key="1">
    <citation type="submission" date="2007-08" db="EMBL/GenBank/DDBJ databases">
        <authorList>
            <person name="Fulton L."/>
            <person name="Clifton S."/>
            <person name="Fulton B."/>
            <person name="Xu J."/>
            <person name="Minx P."/>
            <person name="Pepin K.H."/>
            <person name="Johnson M."/>
            <person name="Thiruvilangam P."/>
            <person name="Bhonagiri V."/>
            <person name="Nash W.E."/>
            <person name="Mardis E.R."/>
            <person name="Wilson R.K."/>
        </authorList>
    </citation>
    <scope>NUCLEOTIDE SEQUENCE [LARGE SCALE GENOMIC DNA]</scope>
    <source>
        <strain evidence="9">ATCC BAA-613 / DSM 15670 / CCUG 46953 / JCM 12243 / WAL 16351</strain>
    </source>
</reference>
<dbReference type="PANTHER" id="PTHR33280">
    <property type="entry name" value="50S RIBOSOMAL PROTEIN L31, CHLOROPLASTIC"/>
    <property type="match status" value="1"/>
</dbReference>
<feature type="binding site" evidence="7">
    <location>
        <position position="54"/>
    </location>
    <ligand>
        <name>Zn(2+)</name>
        <dbReference type="ChEBI" id="CHEBI:29105"/>
    </ligand>
</feature>
<dbReference type="AlphaFoldDB" id="A8RY02"/>
<dbReference type="GO" id="GO:0019843">
    <property type="term" value="F:rRNA binding"/>
    <property type="evidence" value="ECO:0007669"/>
    <property type="project" value="UniProtKB-KW"/>
</dbReference>
<evidence type="ECO:0000256" key="1">
    <source>
        <dbReference type="ARBA" id="ARBA00009296"/>
    </source>
</evidence>
<keyword evidence="4 7" id="KW-0689">Ribosomal protein</keyword>
<accession>A8RY02</accession>
<organism evidence="8 9">
    <name type="scientific">Enterocloster bolteae (strain ATCC BAA-613 / DSM 15670 / CCUG 46953 / JCM 12243 / WAL 16351)</name>
    <name type="common">Clostridium bolteae</name>
    <dbReference type="NCBI Taxonomy" id="411902"/>
    <lineage>
        <taxon>Bacteria</taxon>
        <taxon>Bacillati</taxon>
        <taxon>Bacillota</taxon>
        <taxon>Clostridia</taxon>
        <taxon>Lachnospirales</taxon>
        <taxon>Lachnospiraceae</taxon>
        <taxon>Enterocloster</taxon>
    </lineage>
</organism>
<dbReference type="Pfam" id="PF01197">
    <property type="entry name" value="Ribosomal_L31"/>
    <property type="match status" value="1"/>
</dbReference>
<dbReference type="EMBL" id="ABCC02000039">
    <property type="protein sequence ID" value="EDP14453.1"/>
    <property type="molecule type" value="Genomic_DNA"/>
</dbReference>
<feature type="binding site" evidence="7">
    <location>
        <position position="72"/>
    </location>
    <ligand>
        <name>Zn(2+)</name>
        <dbReference type="ChEBI" id="CHEBI:29105"/>
    </ligand>
</feature>
<feature type="binding site" evidence="7">
    <location>
        <position position="52"/>
    </location>
    <ligand>
        <name>Zn(2+)</name>
        <dbReference type="ChEBI" id="CHEBI:29105"/>
    </ligand>
</feature>
<dbReference type="InterPro" id="IPR034704">
    <property type="entry name" value="Ribosomal_bL28/bL31-like_sf"/>
</dbReference>
<dbReference type="GO" id="GO:0006412">
    <property type="term" value="P:translation"/>
    <property type="evidence" value="ECO:0007669"/>
    <property type="project" value="UniProtKB-UniRule"/>
</dbReference>
<evidence type="ECO:0000313" key="8">
    <source>
        <dbReference type="EMBL" id="EDP14453.1"/>
    </source>
</evidence>
<dbReference type="NCBIfam" id="NF000612">
    <property type="entry name" value="PRK00019.1"/>
    <property type="match status" value="1"/>
</dbReference>
<dbReference type="PaxDb" id="411902-CLOBOL_04995"/>
<dbReference type="GO" id="GO:0046872">
    <property type="term" value="F:metal ion binding"/>
    <property type="evidence" value="ECO:0007669"/>
    <property type="project" value="UniProtKB-KW"/>
</dbReference>
<comment type="similarity">
    <text evidence="1 7">Belongs to the bacterial ribosomal protein bL31 family. Type A subfamily.</text>
</comment>